<dbReference type="Proteomes" id="UP000634476">
    <property type="component" value="Unassembled WGS sequence"/>
</dbReference>
<reference evidence="3" key="1">
    <citation type="submission" date="2021-01" db="EMBL/GenBank/DDBJ databases">
        <title>Whole genome shotgun sequence of Planobispora takensis NBRC 109077.</title>
        <authorList>
            <person name="Komaki H."/>
            <person name="Tamura T."/>
        </authorList>
    </citation>
    <scope>NUCLEOTIDE SEQUENCE</scope>
    <source>
        <strain evidence="3">NBRC 109077</strain>
    </source>
</reference>
<comment type="caution">
    <text evidence="3">The sequence shown here is derived from an EMBL/GenBank/DDBJ whole genome shotgun (WGS) entry which is preliminary data.</text>
</comment>
<evidence type="ECO:0008006" key="5">
    <source>
        <dbReference type="Google" id="ProtNLM"/>
    </source>
</evidence>
<proteinExistence type="predicted"/>
<feature type="region of interest" description="Disordered" evidence="1">
    <location>
        <begin position="1"/>
        <end position="42"/>
    </location>
</feature>
<feature type="transmembrane region" description="Helical" evidence="2">
    <location>
        <begin position="180"/>
        <end position="200"/>
    </location>
</feature>
<dbReference type="AlphaFoldDB" id="A0A8J3T278"/>
<protein>
    <recommendedName>
        <fullName evidence="5">DUF3592 domain-containing protein</fullName>
    </recommendedName>
</protein>
<sequence>MSHANRKGRSKKKPVRQSSGPVPAGRRTQAARPPAGKPGRRVRGPVGMLFLIGLMLLLAYTVIDTTRPGLEIALGNRGTPGTAEVLSCESLGEGRYDCQARFTFDDPAREPIVIDTVPDAEAGEVFPAALTPEGDRVVPTGERGVWTSVALLALVPLCLAFIPAMVLYGFGIRHGRRASVIGAFAVSALSLLVCFAGLILGS</sequence>
<organism evidence="3 4">
    <name type="scientific">Planobispora takensis</name>
    <dbReference type="NCBI Taxonomy" id="1367882"/>
    <lineage>
        <taxon>Bacteria</taxon>
        <taxon>Bacillati</taxon>
        <taxon>Actinomycetota</taxon>
        <taxon>Actinomycetes</taxon>
        <taxon>Streptosporangiales</taxon>
        <taxon>Streptosporangiaceae</taxon>
        <taxon>Planobispora</taxon>
    </lineage>
</organism>
<keyword evidence="2" id="KW-1133">Transmembrane helix</keyword>
<evidence type="ECO:0000256" key="2">
    <source>
        <dbReference type="SAM" id="Phobius"/>
    </source>
</evidence>
<dbReference type="EMBL" id="BOOK01000034">
    <property type="protein sequence ID" value="GII02670.1"/>
    <property type="molecule type" value="Genomic_DNA"/>
</dbReference>
<accession>A0A8J3T278</accession>
<keyword evidence="4" id="KW-1185">Reference proteome</keyword>
<evidence type="ECO:0000313" key="3">
    <source>
        <dbReference type="EMBL" id="GII02670.1"/>
    </source>
</evidence>
<gene>
    <name evidence="3" type="ORF">Pta02_46780</name>
</gene>
<keyword evidence="2" id="KW-0472">Membrane</keyword>
<evidence type="ECO:0000313" key="4">
    <source>
        <dbReference type="Proteomes" id="UP000634476"/>
    </source>
</evidence>
<name>A0A8J3T278_9ACTN</name>
<feature type="transmembrane region" description="Helical" evidence="2">
    <location>
        <begin position="46"/>
        <end position="63"/>
    </location>
</feature>
<keyword evidence="2" id="KW-0812">Transmembrane</keyword>
<evidence type="ECO:0000256" key="1">
    <source>
        <dbReference type="SAM" id="MobiDB-lite"/>
    </source>
</evidence>
<feature type="compositionally biased region" description="Basic residues" evidence="1">
    <location>
        <begin position="1"/>
        <end position="15"/>
    </location>
</feature>
<feature type="transmembrane region" description="Helical" evidence="2">
    <location>
        <begin position="145"/>
        <end position="168"/>
    </location>
</feature>